<dbReference type="Pfam" id="PF05708">
    <property type="entry name" value="Peptidase_C92"/>
    <property type="match status" value="1"/>
</dbReference>
<dbReference type="AlphaFoldDB" id="A0A7W7ZRS2"/>
<name>A0A7W7ZRS2_9BACT</name>
<dbReference type="InterPro" id="IPR038765">
    <property type="entry name" value="Papain-like_cys_pep_sf"/>
</dbReference>
<protein>
    <recommendedName>
        <fullName evidence="3">Permuted papain-like amidase YaeF/Yiix C92 family enzyme</fullName>
    </recommendedName>
</protein>
<evidence type="ECO:0000313" key="1">
    <source>
        <dbReference type="EMBL" id="MBB5064914.1"/>
    </source>
</evidence>
<gene>
    <name evidence="1" type="ORF">HDF15_003276</name>
</gene>
<dbReference type="InterPro" id="IPR024453">
    <property type="entry name" value="Peptidase_C92"/>
</dbReference>
<dbReference type="Proteomes" id="UP000584867">
    <property type="component" value="Unassembled WGS sequence"/>
</dbReference>
<evidence type="ECO:0008006" key="3">
    <source>
        <dbReference type="Google" id="ProtNLM"/>
    </source>
</evidence>
<dbReference type="RefSeq" id="WP_184257198.1">
    <property type="nucleotide sequence ID" value="NZ_JACHIO010000013.1"/>
</dbReference>
<evidence type="ECO:0000313" key="2">
    <source>
        <dbReference type="Proteomes" id="UP000584867"/>
    </source>
</evidence>
<reference evidence="1 2" key="1">
    <citation type="submission" date="2020-08" db="EMBL/GenBank/DDBJ databases">
        <title>Genomic Encyclopedia of Type Strains, Phase IV (KMG-V): Genome sequencing to study the core and pangenomes of soil and plant-associated prokaryotes.</title>
        <authorList>
            <person name="Whitman W."/>
        </authorList>
    </citation>
    <scope>NUCLEOTIDE SEQUENCE [LARGE SCALE GENOMIC DNA]</scope>
    <source>
        <strain evidence="1 2">X5P3</strain>
    </source>
</reference>
<dbReference type="Gene3D" id="3.90.1720.10">
    <property type="entry name" value="endopeptidase domain like (from Nostoc punctiforme)"/>
    <property type="match status" value="1"/>
</dbReference>
<sequence length="300" mass="33773">MNMARDEPTRSYKRLNEAALLPGDIILTTATAAVSKTIRVATRSDISHALIYAEDYSVIDATDEGVHSRNTQRLHFEEECSVYALRLRARITTTELTDVLTFVRSHIGTEYSVREAVRTVVGSRKDWSTKQFCSRLIAQAFSSAGIQLVNDPNYCSPADLQRSKLLEAIPNVTISVGDAEIQFFKSRADIPQLMRDATNALLDGARKSDAGIQNLNDLDFYLAHHPEKDTEFSQLLVDSGYLSIWQIEKEKNPWQYDLRIMQRESEGGLEGYCRDLLRSEGAGPNRYVVNRGGYRVLSTD</sequence>
<comment type="caution">
    <text evidence="1">The sequence shown here is derived from an EMBL/GenBank/DDBJ whole genome shotgun (WGS) entry which is preliminary data.</text>
</comment>
<dbReference type="SUPFAM" id="SSF54001">
    <property type="entry name" value="Cysteine proteinases"/>
    <property type="match status" value="1"/>
</dbReference>
<organism evidence="1 2">
    <name type="scientific">Granulicella mallensis</name>
    <dbReference type="NCBI Taxonomy" id="940614"/>
    <lineage>
        <taxon>Bacteria</taxon>
        <taxon>Pseudomonadati</taxon>
        <taxon>Acidobacteriota</taxon>
        <taxon>Terriglobia</taxon>
        <taxon>Terriglobales</taxon>
        <taxon>Acidobacteriaceae</taxon>
        <taxon>Granulicella</taxon>
    </lineage>
</organism>
<accession>A0A7W7ZRS2</accession>
<dbReference type="EMBL" id="JACHIO010000013">
    <property type="protein sequence ID" value="MBB5064914.1"/>
    <property type="molecule type" value="Genomic_DNA"/>
</dbReference>
<proteinExistence type="predicted"/>